<feature type="transmembrane region" description="Helical" evidence="6">
    <location>
        <begin position="340"/>
        <end position="358"/>
    </location>
</feature>
<dbReference type="GO" id="GO:0022857">
    <property type="term" value="F:transmembrane transporter activity"/>
    <property type="evidence" value="ECO:0007669"/>
    <property type="project" value="InterPro"/>
</dbReference>
<dbReference type="PROSITE" id="PS50850">
    <property type="entry name" value="MFS"/>
    <property type="match status" value="1"/>
</dbReference>
<protein>
    <submittedName>
        <fullName evidence="8">Vacuole effluxer Atg22 like</fullName>
    </submittedName>
</protein>
<dbReference type="InterPro" id="IPR050495">
    <property type="entry name" value="ATG22/LtaA_families"/>
</dbReference>
<dbReference type="EMBL" id="LR590484">
    <property type="protein sequence ID" value="VTR30334.1"/>
    <property type="molecule type" value="Genomic_DNA"/>
</dbReference>
<dbReference type="InterPro" id="IPR036259">
    <property type="entry name" value="MFS_trans_sf"/>
</dbReference>
<evidence type="ECO:0000256" key="3">
    <source>
        <dbReference type="ARBA" id="ARBA00022692"/>
    </source>
</evidence>
<feature type="transmembrane region" description="Helical" evidence="6">
    <location>
        <begin position="286"/>
        <end position="307"/>
    </location>
</feature>
<keyword evidence="4 6" id="KW-1133">Transmembrane helix</keyword>
<reference evidence="8 9" key="1">
    <citation type="submission" date="2019-05" db="EMBL/GenBank/DDBJ databases">
        <authorList>
            <consortium name="Pathogen Informatics"/>
        </authorList>
    </citation>
    <scope>NUCLEOTIDE SEQUENCE [LARGE SCALE GENOMIC DNA]</scope>
    <source>
        <strain evidence="8 9">NCTC11429</strain>
    </source>
</reference>
<dbReference type="KEGG" id="stha:NCTC11429_00623"/>
<feature type="transmembrane region" description="Helical" evidence="6">
    <location>
        <begin position="120"/>
        <end position="138"/>
    </location>
</feature>
<feature type="transmembrane region" description="Helical" evidence="6">
    <location>
        <begin position="20"/>
        <end position="38"/>
    </location>
</feature>
<evidence type="ECO:0000313" key="9">
    <source>
        <dbReference type="Proteomes" id="UP000308196"/>
    </source>
</evidence>
<dbReference type="Gene3D" id="1.20.1250.20">
    <property type="entry name" value="MFS general substrate transporter like domains"/>
    <property type="match status" value="1"/>
</dbReference>
<name>A0A4U9UKY0_9SPHI</name>
<evidence type="ECO:0000256" key="6">
    <source>
        <dbReference type="SAM" id="Phobius"/>
    </source>
</evidence>
<sequence>MQAIEKNNKKLIRSWAMFDWANSAYNLVITSTIFPVYYTTITTTKEHGDVVNFFGFEIVNTALSNFALAVAYLLMSFSLPFISSYADARGLKKQIMKFFTYMGAISCMCLFFFKLETLEIGIICFALAAMGYIGGVLFNNSYLPLLATVDQQDRVSAQGFAFGYIGCVTLQILCFIVVLKPVWFGITDPSLPARISFLMVGLWWLGFSMIPFKYLPKIEASANNTDKSFVQNVRDEFTYVTQKIKGIPEIKQFLPAFFFYAIGVQTLMIVASSFGEKILHLGAERLIATILLIQLVAILGAFLMSYLSRIYGNIKVLIVVVMLWIAICIAAFYLSTALQFYIIAALVGLVMGGIQSLSRSTYSKLIPADIKDTTAFFSFYDVTEKVAIVLGLFSFGLIEQITHNIRYSALVLSVFFVIGLLLLIRILVSNKS</sequence>
<dbReference type="InterPro" id="IPR020846">
    <property type="entry name" value="MFS_dom"/>
</dbReference>
<dbReference type="RefSeq" id="WP_028071311.1">
    <property type="nucleotide sequence ID" value="NZ_CP158797.1"/>
</dbReference>
<feature type="transmembrane region" description="Helical" evidence="6">
    <location>
        <begin position="95"/>
        <end position="114"/>
    </location>
</feature>
<dbReference type="GeneID" id="78461426"/>
<proteinExistence type="predicted"/>
<feature type="transmembrane region" description="Helical" evidence="6">
    <location>
        <begin position="159"/>
        <end position="179"/>
    </location>
</feature>
<dbReference type="AlphaFoldDB" id="A0A4U9UKY0"/>
<feature type="transmembrane region" description="Helical" evidence="6">
    <location>
        <begin position="191"/>
        <end position="212"/>
    </location>
</feature>
<feature type="transmembrane region" description="Helical" evidence="6">
    <location>
        <begin position="379"/>
        <end position="398"/>
    </location>
</feature>
<evidence type="ECO:0000256" key="2">
    <source>
        <dbReference type="ARBA" id="ARBA00022448"/>
    </source>
</evidence>
<evidence type="ECO:0000256" key="1">
    <source>
        <dbReference type="ARBA" id="ARBA00004127"/>
    </source>
</evidence>
<gene>
    <name evidence="8" type="ORF">NCTC11429_00623</name>
</gene>
<dbReference type="GO" id="GO:0012505">
    <property type="term" value="C:endomembrane system"/>
    <property type="evidence" value="ECO:0007669"/>
    <property type="project" value="UniProtKB-SubCell"/>
</dbReference>
<comment type="subcellular location">
    <subcellularLocation>
        <location evidence="1">Endomembrane system</location>
        <topology evidence="1">Multi-pass membrane protein</topology>
    </subcellularLocation>
</comment>
<dbReference type="PANTHER" id="PTHR23519:SF1">
    <property type="entry name" value="AUTOPHAGY-RELATED PROTEIN 22"/>
    <property type="match status" value="1"/>
</dbReference>
<keyword evidence="5 6" id="KW-0472">Membrane</keyword>
<dbReference type="Pfam" id="PF11700">
    <property type="entry name" value="ATG22"/>
    <property type="match status" value="1"/>
</dbReference>
<evidence type="ECO:0000259" key="7">
    <source>
        <dbReference type="PROSITE" id="PS50850"/>
    </source>
</evidence>
<evidence type="ECO:0000256" key="5">
    <source>
        <dbReference type="ARBA" id="ARBA00023136"/>
    </source>
</evidence>
<feature type="transmembrane region" description="Helical" evidence="6">
    <location>
        <begin position="58"/>
        <end position="83"/>
    </location>
</feature>
<evidence type="ECO:0000256" key="4">
    <source>
        <dbReference type="ARBA" id="ARBA00022989"/>
    </source>
</evidence>
<dbReference type="InterPro" id="IPR024671">
    <property type="entry name" value="Atg22-like"/>
</dbReference>
<keyword evidence="3 6" id="KW-0812">Transmembrane</keyword>
<dbReference type="STRING" id="1123265.GCA_000686625_04738"/>
<feature type="domain" description="Major facilitator superfamily (MFS) profile" evidence="7">
    <location>
        <begin position="244"/>
        <end position="432"/>
    </location>
</feature>
<evidence type="ECO:0000313" key="8">
    <source>
        <dbReference type="EMBL" id="VTR30334.1"/>
    </source>
</evidence>
<organism evidence="8 9">
    <name type="scientific">Sphingobacterium thalpophilum</name>
    <dbReference type="NCBI Taxonomy" id="259"/>
    <lineage>
        <taxon>Bacteria</taxon>
        <taxon>Pseudomonadati</taxon>
        <taxon>Bacteroidota</taxon>
        <taxon>Sphingobacteriia</taxon>
        <taxon>Sphingobacteriales</taxon>
        <taxon>Sphingobacteriaceae</taxon>
        <taxon>Sphingobacterium</taxon>
    </lineage>
</organism>
<dbReference type="PANTHER" id="PTHR23519">
    <property type="entry name" value="AUTOPHAGY-RELATED PROTEIN 22"/>
    <property type="match status" value="1"/>
</dbReference>
<feature type="transmembrane region" description="Helical" evidence="6">
    <location>
        <begin position="314"/>
        <end position="334"/>
    </location>
</feature>
<feature type="transmembrane region" description="Helical" evidence="6">
    <location>
        <begin position="404"/>
        <end position="428"/>
    </location>
</feature>
<keyword evidence="2" id="KW-0813">Transport</keyword>
<accession>A0A4U9UKY0</accession>
<dbReference type="SUPFAM" id="SSF103473">
    <property type="entry name" value="MFS general substrate transporter"/>
    <property type="match status" value="1"/>
</dbReference>
<feature type="transmembrane region" description="Helical" evidence="6">
    <location>
        <begin position="253"/>
        <end position="274"/>
    </location>
</feature>
<dbReference type="Proteomes" id="UP000308196">
    <property type="component" value="Chromosome"/>
</dbReference>